<dbReference type="Gene3D" id="3.30.870.10">
    <property type="entry name" value="Endonuclease Chain A"/>
    <property type="match status" value="2"/>
</dbReference>
<organism evidence="3 4">
    <name type="scientific">Latimeria chalumnae</name>
    <name type="common">Coelacanth</name>
    <dbReference type="NCBI Taxonomy" id="7897"/>
    <lineage>
        <taxon>Eukaryota</taxon>
        <taxon>Metazoa</taxon>
        <taxon>Chordata</taxon>
        <taxon>Craniata</taxon>
        <taxon>Vertebrata</taxon>
        <taxon>Euteleostomi</taxon>
        <taxon>Coelacanthiformes</taxon>
        <taxon>Coelacanthidae</taxon>
        <taxon>Latimeria</taxon>
    </lineage>
</organism>
<dbReference type="OMA" id="SCWQHSY"/>
<dbReference type="AlphaFoldDB" id="H3ACX0"/>
<reference evidence="3" key="2">
    <citation type="submission" date="2025-08" db="UniProtKB">
        <authorList>
            <consortium name="Ensembl"/>
        </authorList>
    </citation>
    <scope>IDENTIFICATION</scope>
</reference>
<evidence type="ECO:0000256" key="1">
    <source>
        <dbReference type="ARBA" id="ARBA00008664"/>
    </source>
</evidence>
<protein>
    <submittedName>
        <fullName evidence="3">Phospholipase D family, member 7</fullName>
    </submittedName>
</protein>
<dbReference type="EMBL" id="AFYH01015701">
    <property type="status" value="NOT_ANNOTATED_CDS"/>
    <property type="molecule type" value="Genomic_DNA"/>
</dbReference>
<keyword evidence="4" id="KW-1185">Reference proteome</keyword>
<dbReference type="Pfam" id="PF13918">
    <property type="entry name" value="PLDc_3"/>
    <property type="match status" value="1"/>
</dbReference>
<dbReference type="SUPFAM" id="SSF56024">
    <property type="entry name" value="Phospholipase D/nuclease"/>
    <property type="match status" value="2"/>
</dbReference>
<dbReference type="GO" id="GO:0003824">
    <property type="term" value="F:catalytic activity"/>
    <property type="evidence" value="ECO:0007669"/>
    <property type="project" value="InterPro"/>
</dbReference>
<sequence length="413" mass="46655">CSANCSFILVESIPVGLSYPVEAPRNPSIYHAWMELLAQVNSSVDIAAFYWTLQNNREQEGVLPGRHVFEKFLEVLSRGVELNLAVNSQQPCGDEDTAKLARNGAVVRYVDMENLTGGIIHTKLWVVDGRHVYIGSANMDWRSLTQVKELGVVISNCSCLAHDMKRIFQMYSYLGEKEAMIPAKWPRQYSARSSMGHPLKLKLNGTDADVYVSSSPSLLCSEGRTSDLDAILGVIDDAAEFVHISVMEFLPLCQHCQPKRFWPAIDQRLRAAACERHVAVRLLVSCWQHSYQPMFVFLESLSVLNKKPLHCDIVVKVFHIHSTDEEKQIPFARVNHNKYMVTDQVAYIGTSNWSEDYFIRTAGVGLIVNQTGAAERQVTVQRQLQAVFERDWNSQHAKLLGNVVCLFVFKCDF</sequence>
<dbReference type="HOGENOM" id="CLU_027021_0_0_1"/>
<dbReference type="STRING" id="7897.ENSLACP00000007491"/>
<dbReference type="GeneTree" id="ENSGT00950000183059"/>
<dbReference type="InterPro" id="IPR032803">
    <property type="entry name" value="PLDc_3"/>
</dbReference>
<reference evidence="4" key="1">
    <citation type="submission" date="2011-08" db="EMBL/GenBank/DDBJ databases">
        <title>The draft genome of Latimeria chalumnae.</title>
        <authorList>
            <person name="Di Palma F."/>
            <person name="Alfoldi J."/>
            <person name="Johnson J."/>
            <person name="Berlin A."/>
            <person name="Gnerre S."/>
            <person name="Jaffe D."/>
            <person name="MacCallum I."/>
            <person name="Young S."/>
            <person name="Walker B.J."/>
            <person name="Lander E."/>
            <person name="Lindblad-Toh K."/>
        </authorList>
    </citation>
    <scope>NUCLEOTIDE SEQUENCE [LARGE SCALE GENOMIC DNA]</scope>
    <source>
        <strain evidence="4">Wild caught</strain>
    </source>
</reference>
<dbReference type="PANTHER" id="PTHR10185">
    <property type="entry name" value="PHOSPHOLIPASE D - RELATED"/>
    <property type="match status" value="1"/>
</dbReference>
<feature type="domain" description="PLD phosphodiesterase" evidence="2">
    <location>
        <begin position="116"/>
        <end position="143"/>
    </location>
</feature>
<dbReference type="eggNOG" id="KOG3603">
    <property type="taxonomic scope" value="Eukaryota"/>
</dbReference>
<feature type="domain" description="PLD phosphodiesterase" evidence="2">
    <location>
        <begin position="331"/>
        <end position="357"/>
    </location>
</feature>
<dbReference type="PROSITE" id="PS50035">
    <property type="entry name" value="PLD"/>
    <property type="match status" value="2"/>
</dbReference>
<dbReference type="InParanoid" id="H3ACX0"/>
<dbReference type="InterPro" id="IPR050874">
    <property type="entry name" value="Diverse_PLD-related"/>
</dbReference>
<dbReference type="Proteomes" id="UP000008672">
    <property type="component" value="Unassembled WGS sequence"/>
</dbReference>
<dbReference type="Ensembl" id="ENSLACT00000007554.1">
    <property type="protein sequence ID" value="ENSLACP00000007491.1"/>
    <property type="gene ID" value="ENSLACG00000006642.1"/>
</dbReference>
<dbReference type="SMART" id="SM00155">
    <property type="entry name" value="PLDc"/>
    <property type="match status" value="2"/>
</dbReference>
<evidence type="ECO:0000259" key="2">
    <source>
        <dbReference type="PROSITE" id="PS50035"/>
    </source>
</evidence>
<evidence type="ECO:0000313" key="4">
    <source>
        <dbReference type="Proteomes" id="UP000008672"/>
    </source>
</evidence>
<reference evidence="3" key="3">
    <citation type="submission" date="2025-09" db="UniProtKB">
        <authorList>
            <consortium name="Ensembl"/>
        </authorList>
    </citation>
    <scope>IDENTIFICATION</scope>
</reference>
<comment type="similarity">
    <text evidence="1">Belongs to the phospholipase D family.</text>
</comment>
<name>H3ACX0_LATCH</name>
<gene>
    <name evidence="3" type="primary">LOC102361756</name>
</gene>
<proteinExistence type="inferred from homology"/>
<accession>H3ACX0</accession>
<dbReference type="InterPro" id="IPR001736">
    <property type="entry name" value="PLipase_D/transphosphatidylase"/>
</dbReference>
<dbReference type="PANTHER" id="PTHR10185:SF26">
    <property type="entry name" value="PHOSPHOLIPASE D FAMILY, MEMBER 7"/>
    <property type="match status" value="1"/>
</dbReference>
<evidence type="ECO:0000313" key="3">
    <source>
        <dbReference type="Ensembl" id="ENSLACP00000007491.1"/>
    </source>
</evidence>